<dbReference type="AlphaFoldDB" id="A0A2H6DBQ5"/>
<dbReference type="GeneID" id="64053832"/>
<dbReference type="GO" id="GO:0000976">
    <property type="term" value="F:transcription cis-regulatory region binding"/>
    <property type="evidence" value="ECO:0007669"/>
    <property type="project" value="TreeGrafter"/>
</dbReference>
<dbReference type="SUPFAM" id="SSF53822">
    <property type="entry name" value="Periplasmic binding protein-like I"/>
    <property type="match status" value="1"/>
</dbReference>
<dbReference type="SMART" id="SM00354">
    <property type="entry name" value="HTH_LACI"/>
    <property type="match status" value="1"/>
</dbReference>
<dbReference type="RefSeq" id="WP_061840442.1">
    <property type="nucleotide sequence ID" value="NZ_BDEB01000079.1"/>
</dbReference>
<evidence type="ECO:0000313" key="6">
    <source>
        <dbReference type="Proteomes" id="UP000236214"/>
    </source>
</evidence>
<dbReference type="Pfam" id="PF00532">
    <property type="entry name" value="Peripla_BP_1"/>
    <property type="match status" value="1"/>
</dbReference>
<dbReference type="SUPFAM" id="SSF47413">
    <property type="entry name" value="lambda repressor-like DNA-binding domains"/>
    <property type="match status" value="1"/>
</dbReference>
<dbReference type="PANTHER" id="PTHR30146">
    <property type="entry name" value="LACI-RELATED TRANSCRIPTIONAL REPRESSOR"/>
    <property type="match status" value="1"/>
</dbReference>
<dbReference type="InterPro" id="IPR001761">
    <property type="entry name" value="Peripla_BP/Lac1_sug-bd_dom"/>
</dbReference>
<dbReference type="InterPro" id="IPR028082">
    <property type="entry name" value="Peripla_BP_I"/>
</dbReference>
<evidence type="ECO:0000256" key="3">
    <source>
        <dbReference type="ARBA" id="ARBA00023163"/>
    </source>
</evidence>
<dbReference type="Gene3D" id="3.40.50.2300">
    <property type="match status" value="2"/>
</dbReference>
<gene>
    <name evidence="5" type="ORF">TEHN7118_0314</name>
</gene>
<evidence type="ECO:0000256" key="1">
    <source>
        <dbReference type="ARBA" id="ARBA00023015"/>
    </source>
</evidence>
<proteinExistence type="predicted"/>
<evidence type="ECO:0000259" key="4">
    <source>
        <dbReference type="PROSITE" id="PS50932"/>
    </source>
</evidence>
<dbReference type="Pfam" id="PF00356">
    <property type="entry name" value="LacI"/>
    <property type="match status" value="1"/>
</dbReference>
<reference evidence="5 6" key="1">
    <citation type="submission" date="2016-05" db="EMBL/GenBank/DDBJ databases">
        <title>Whole genome sequencing of Tetragenococcus halophilus subsp. halophilus NISL 7118.</title>
        <authorList>
            <person name="Shiwa Y."/>
            <person name="Nishimura I."/>
            <person name="Yoshikawa H."/>
            <person name="Koyama Y."/>
            <person name="Oguma T."/>
        </authorList>
    </citation>
    <scope>NUCLEOTIDE SEQUENCE [LARGE SCALE GENOMIC DNA]</scope>
    <source>
        <strain evidence="5 6">NISL 7118</strain>
    </source>
</reference>
<comment type="caution">
    <text evidence="5">The sequence shown here is derived from an EMBL/GenBank/DDBJ whole genome shotgun (WGS) entry which is preliminary data.</text>
</comment>
<feature type="domain" description="HTH lacI-type" evidence="4">
    <location>
        <begin position="2"/>
        <end position="56"/>
    </location>
</feature>
<organism evidence="5 6">
    <name type="scientific">Tetragenococcus halophilus subsp. halophilus</name>
    <dbReference type="NCBI Taxonomy" id="1513897"/>
    <lineage>
        <taxon>Bacteria</taxon>
        <taxon>Bacillati</taxon>
        <taxon>Bacillota</taxon>
        <taxon>Bacilli</taxon>
        <taxon>Lactobacillales</taxon>
        <taxon>Enterococcaceae</taxon>
        <taxon>Tetragenococcus</taxon>
    </lineage>
</organism>
<evidence type="ECO:0000313" key="5">
    <source>
        <dbReference type="EMBL" id="GBD67508.1"/>
    </source>
</evidence>
<keyword evidence="6" id="KW-1185">Reference proteome</keyword>
<dbReference type="CDD" id="cd06286">
    <property type="entry name" value="PBP1_CcpB-like"/>
    <property type="match status" value="1"/>
</dbReference>
<accession>A0A2H6DBQ5</accession>
<name>A0A2H6DBQ5_TETHA</name>
<dbReference type="Proteomes" id="UP000236214">
    <property type="component" value="Unassembled WGS sequence"/>
</dbReference>
<keyword evidence="2" id="KW-0238">DNA-binding</keyword>
<dbReference type="EMBL" id="BDEC01000010">
    <property type="protein sequence ID" value="GBD67508.1"/>
    <property type="molecule type" value="Genomic_DNA"/>
</dbReference>
<dbReference type="InterPro" id="IPR010982">
    <property type="entry name" value="Lambda_DNA-bd_dom_sf"/>
</dbReference>
<dbReference type="Gene3D" id="1.10.260.40">
    <property type="entry name" value="lambda repressor-like DNA-binding domains"/>
    <property type="match status" value="1"/>
</dbReference>
<dbReference type="PROSITE" id="PS50932">
    <property type="entry name" value="HTH_LACI_2"/>
    <property type="match status" value="1"/>
</dbReference>
<dbReference type="GO" id="GO:0003700">
    <property type="term" value="F:DNA-binding transcription factor activity"/>
    <property type="evidence" value="ECO:0007669"/>
    <property type="project" value="TreeGrafter"/>
</dbReference>
<keyword evidence="3" id="KW-0804">Transcription</keyword>
<sequence>MATIKDVASKANLSVSTVSRYLNHHPYISDDKKQRIKAAMKELDYTPSSIATQLRSKKGNTIGILVSRITNPFFSYLVDAIEKEAKKSHYNVLIMQTYDDKKSEMNMLELLKQQVVSGLIMCSVEGDPATIQSYQEFGPIVLCNETMRGSLVPTVVTDQKSAVYDAMIYLADKGYQQIAYCTGGTLTNEGHGRSRTEGFEQALLEKQLPFKKDWIFRQVHTSQDGNDVADKIFSLPKEKRPEAIFTNSDEVAIGVMENMLQRGYKVPQDLAIIGFDNQPATSMLTVPLTTIAQPVAALGTEATNLLLAKIEDSSYEVDQSKLKLSLIKRKSA</sequence>
<protein>
    <submittedName>
        <fullName evidence="5">Putative LacI family transcriptional regulator</fullName>
    </submittedName>
</protein>
<dbReference type="InterPro" id="IPR000843">
    <property type="entry name" value="HTH_LacI"/>
</dbReference>
<dbReference type="CDD" id="cd01392">
    <property type="entry name" value="HTH_LacI"/>
    <property type="match status" value="1"/>
</dbReference>
<dbReference type="PANTHER" id="PTHR30146:SF136">
    <property type="entry name" value="NTD BIOSYNTHESIS OPERON REGULATOR NTDR"/>
    <property type="match status" value="1"/>
</dbReference>
<evidence type="ECO:0000256" key="2">
    <source>
        <dbReference type="ARBA" id="ARBA00023125"/>
    </source>
</evidence>
<keyword evidence="1" id="KW-0805">Transcription regulation</keyword>